<dbReference type="Proteomes" id="UP001190700">
    <property type="component" value="Unassembled WGS sequence"/>
</dbReference>
<dbReference type="EMBL" id="LGRX02006375">
    <property type="protein sequence ID" value="KAK3276801.1"/>
    <property type="molecule type" value="Genomic_DNA"/>
</dbReference>
<sequence>MQGRGDRVRATNRVPLRARDAVGIRSWNRGVFSSVSNLDWVLQSIRAAIDTTDGATSLIPSRIASSSTRDHTLSVHRDRGGTVRRLHLGIKLQTKEVQLDALHGGNIVLTVPGQNARALPSDAARVRYFLHVVTALLASSSSNVGRSVAAGRPSAATLRRIAHAVRSDPPTFFLYRATNDFAILTTTTTKVSNRRYDVALQRLEDSNQFCEHCLDTPTLARFDSRALEFFYHERQRNFDDTGPSAESAGLYRAFGVRAHPFVTPEYEFASRDGEFVCLDVVSRMGVFCHASLDCESADGSDAVDDDVDEPAEPSTERALLKTLASHIRRHFMLLGSGDLCDQTRGILSWLFTAMATDFVMDGVPLFVFDREDVLRRVLCLLFDTDVPPPIAELNQNGDALRNADSGAATVLWHVGSPTLKLRERTGKWAAPSATRVCRVTAVPAAATACCDAESASSARKRVLRCAGAYLCRRLRSHATTTTRFDDNTSNDAPLYFGDWSDMMRALLFEASPRSATDDADGEADTRLRLGELLYGAIGLNNDADLDEFRTACATCATSDERSSSREMECRRCLYREFAPLLWSPLPKLRTTMSPAEASPLNLYRVRHRRDGDLLVNLEDLRVEVVARANGERFRITAARIVTADDGDADDGDGRRSSGA</sequence>
<protein>
    <submittedName>
        <fullName evidence="1">Uncharacterized protein</fullName>
    </submittedName>
</protein>
<dbReference type="AlphaFoldDB" id="A0AAE0GG30"/>
<reference evidence="1 2" key="1">
    <citation type="journal article" date="2015" name="Genome Biol. Evol.">
        <title>Comparative Genomics of a Bacterivorous Green Alga Reveals Evolutionary Causalities and Consequences of Phago-Mixotrophic Mode of Nutrition.</title>
        <authorList>
            <person name="Burns J.A."/>
            <person name="Paasch A."/>
            <person name="Narechania A."/>
            <person name="Kim E."/>
        </authorList>
    </citation>
    <scope>NUCLEOTIDE SEQUENCE [LARGE SCALE GENOMIC DNA]</scope>
    <source>
        <strain evidence="1 2">PLY_AMNH</strain>
    </source>
</reference>
<accession>A0AAE0GG30</accession>
<keyword evidence="2" id="KW-1185">Reference proteome</keyword>
<proteinExistence type="predicted"/>
<comment type="caution">
    <text evidence="1">The sequence shown here is derived from an EMBL/GenBank/DDBJ whole genome shotgun (WGS) entry which is preliminary data.</text>
</comment>
<evidence type="ECO:0000313" key="2">
    <source>
        <dbReference type="Proteomes" id="UP001190700"/>
    </source>
</evidence>
<gene>
    <name evidence="1" type="ORF">CYMTET_15143</name>
</gene>
<name>A0AAE0GG30_9CHLO</name>
<evidence type="ECO:0000313" key="1">
    <source>
        <dbReference type="EMBL" id="KAK3276801.1"/>
    </source>
</evidence>
<organism evidence="1 2">
    <name type="scientific">Cymbomonas tetramitiformis</name>
    <dbReference type="NCBI Taxonomy" id="36881"/>
    <lineage>
        <taxon>Eukaryota</taxon>
        <taxon>Viridiplantae</taxon>
        <taxon>Chlorophyta</taxon>
        <taxon>Pyramimonadophyceae</taxon>
        <taxon>Pyramimonadales</taxon>
        <taxon>Pyramimonadaceae</taxon>
        <taxon>Cymbomonas</taxon>
    </lineage>
</organism>